<dbReference type="InterPro" id="IPR003736">
    <property type="entry name" value="PAAI_dom"/>
</dbReference>
<dbReference type="Pfam" id="PF03061">
    <property type="entry name" value="4HBT"/>
    <property type="match status" value="1"/>
</dbReference>
<dbReference type="InterPro" id="IPR006683">
    <property type="entry name" value="Thioestr_dom"/>
</dbReference>
<reference evidence="4" key="1">
    <citation type="submission" date="2020-05" db="EMBL/GenBank/DDBJ databases">
        <authorList>
            <person name="Chiriac C."/>
            <person name="Salcher M."/>
            <person name="Ghai R."/>
            <person name="Kavagutti S V."/>
        </authorList>
    </citation>
    <scope>NUCLEOTIDE SEQUENCE</scope>
</reference>
<comment type="similarity">
    <text evidence="1">Belongs to the thioesterase PaaI family.</text>
</comment>
<gene>
    <name evidence="4" type="ORF">UFOPK1683_00835</name>
</gene>
<dbReference type="EMBL" id="CAEZTL010000090">
    <property type="protein sequence ID" value="CAB4573838.1"/>
    <property type="molecule type" value="Genomic_DNA"/>
</dbReference>
<evidence type="ECO:0000256" key="1">
    <source>
        <dbReference type="ARBA" id="ARBA00008324"/>
    </source>
</evidence>
<dbReference type="GO" id="GO:0047617">
    <property type="term" value="F:fatty acyl-CoA hydrolase activity"/>
    <property type="evidence" value="ECO:0007669"/>
    <property type="project" value="InterPro"/>
</dbReference>
<dbReference type="PANTHER" id="PTHR21660">
    <property type="entry name" value="THIOESTERASE SUPERFAMILY MEMBER-RELATED"/>
    <property type="match status" value="1"/>
</dbReference>
<dbReference type="CDD" id="cd03443">
    <property type="entry name" value="PaaI_thioesterase"/>
    <property type="match status" value="1"/>
</dbReference>
<dbReference type="InterPro" id="IPR029069">
    <property type="entry name" value="HotDog_dom_sf"/>
</dbReference>
<dbReference type="SUPFAM" id="SSF54637">
    <property type="entry name" value="Thioesterase/thiol ester dehydrase-isomerase"/>
    <property type="match status" value="1"/>
</dbReference>
<proteinExistence type="inferred from homology"/>
<organism evidence="4">
    <name type="scientific">freshwater metagenome</name>
    <dbReference type="NCBI Taxonomy" id="449393"/>
    <lineage>
        <taxon>unclassified sequences</taxon>
        <taxon>metagenomes</taxon>
        <taxon>ecological metagenomes</taxon>
    </lineage>
</organism>
<name>A0A6J6ELN2_9ZZZZ</name>
<dbReference type="AlphaFoldDB" id="A0A6J6ELN2"/>
<dbReference type="InterPro" id="IPR039298">
    <property type="entry name" value="ACOT13"/>
</dbReference>
<feature type="domain" description="Thioesterase" evidence="3">
    <location>
        <begin position="52"/>
        <end position="125"/>
    </location>
</feature>
<sequence length="141" mass="15564">MTGTEHPIPPGFEPHFRQSPVTDPWEPLYIKRSGPDFILALRIDRQHCNARGLLHGGVISALADNAMGLSCILQMENVSALTVNLAVDFLHVGKIGHWLEVRARPDKLGRTLSFANARIFADDDLIARASATFRIIARVAE</sequence>
<dbReference type="Gene3D" id="3.10.129.10">
    <property type="entry name" value="Hotdog Thioesterase"/>
    <property type="match status" value="1"/>
</dbReference>
<protein>
    <submittedName>
        <fullName evidence="4">Unannotated protein</fullName>
    </submittedName>
</protein>
<evidence type="ECO:0000313" key="4">
    <source>
        <dbReference type="EMBL" id="CAB4573838.1"/>
    </source>
</evidence>
<dbReference type="NCBIfam" id="TIGR00369">
    <property type="entry name" value="unchar_dom_1"/>
    <property type="match status" value="1"/>
</dbReference>
<dbReference type="PANTHER" id="PTHR21660:SF1">
    <property type="entry name" value="ACYL-COENZYME A THIOESTERASE 13"/>
    <property type="match status" value="1"/>
</dbReference>
<keyword evidence="2" id="KW-0378">Hydrolase</keyword>
<evidence type="ECO:0000259" key="3">
    <source>
        <dbReference type="Pfam" id="PF03061"/>
    </source>
</evidence>
<accession>A0A6J6ELN2</accession>
<evidence type="ECO:0000256" key="2">
    <source>
        <dbReference type="ARBA" id="ARBA00022801"/>
    </source>
</evidence>